<organism evidence="9 10">
    <name type="scientific">Enteractinococcus helveticum</name>
    <dbReference type="NCBI Taxonomy" id="1837282"/>
    <lineage>
        <taxon>Bacteria</taxon>
        <taxon>Bacillati</taxon>
        <taxon>Actinomycetota</taxon>
        <taxon>Actinomycetes</taxon>
        <taxon>Micrococcales</taxon>
        <taxon>Micrococcaceae</taxon>
    </lineage>
</organism>
<dbReference type="PANTHER" id="PTHR43163:SF6">
    <property type="entry name" value="DIPEPTIDE TRANSPORT SYSTEM PERMEASE PROTEIN DPPB-RELATED"/>
    <property type="match status" value="1"/>
</dbReference>
<keyword evidence="4 7" id="KW-0812">Transmembrane</keyword>
<reference evidence="9 10" key="1">
    <citation type="submission" date="2016-04" db="EMBL/GenBank/DDBJ databases">
        <title>First whole genome shotgun sequence of the bacterium Enteractinococcus sp. strain UASWS1574.</title>
        <authorList>
            <person name="Crovadore J."/>
            <person name="Chablais R."/>
            <person name="Lefort F."/>
        </authorList>
    </citation>
    <scope>NUCLEOTIDE SEQUENCE [LARGE SCALE GENOMIC DNA]</scope>
    <source>
        <strain evidence="9 10">UASWS1574</strain>
    </source>
</reference>
<feature type="transmembrane region" description="Helical" evidence="7">
    <location>
        <begin position="12"/>
        <end position="32"/>
    </location>
</feature>
<keyword evidence="10" id="KW-1185">Reference proteome</keyword>
<feature type="transmembrane region" description="Helical" evidence="7">
    <location>
        <begin position="138"/>
        <end position="165"/>
    </location>
</feature>
<feature type="transmembrane region" description="Helical" evidence="7">
    <location>
        <begin position="277"/>
        <end position="299"/>
    </location>
</feature>
<dbReference type="Gene3D" id="1.10.3720.10">
    <property type="entry name" value="MetI-like"/>
    <property type="match status" value="1"/>
</dbReference>
<protein>
    <submittedName>
        <fullName evidence="9">ABC transporter permease</fullName>
    </submittedName>
</protein>
<dbReference type="Proteomes" id="UP000078292">
    <property type="component" value="Unassembled WGS sequence"/>
</dbReference>
<dbReference type="SUPFAM" id="SSF161098">
    <property type="entry name" value="MetI-like"/>
    <property type="match status" value="1"/>
</dbReference>
<keyword evidence="3" id="KW-1003">Cell membrane</keyword>
<dbReference type="OrthoDB" id="9778910at2"/>
<dbReference type="PANTHER" id="PTHR43163">
    <property type="entry name" value="DIPEPTIDE TRANSPORT SYSTEM PERMEASE PROTEIN DPPB-RELATED"/>
    <property type="match status" value="1"/>
</dbReference>
<dbReference type="Pfam" id="PF19300">
    <property type="entry name" value="BPD_transp_1_N"/>
    <property type="match status" value="1"/>
</dbReference>
<keyword evidence="5 7" id="KW-1133">Transmembrane helix</keyword>
<evidence type="ECO:0000256" key="5">
    <source>
        <dbReference type="ARBA" id="ARBA00022989"/>
    </source>
</evidence>
<dbReference type="EMBL" id="LXEY01000022">
    <property type="protein sequence ID" value="OAV59221.1"/>
    <property type="molecule type" value="Genomic_DNA"/>
</dbReference>
<evidence type="ECO:0000256" key="3">
    <source>
        <dbReference type="ARBA" id="ARBA00022475"/>
    </source>
</evidence>
<gene>
    <name evidence="9" type="ORF">A6F49_15185</name>
</gene>
<evidence type="ECO:0000259" key="8">
    <source>
        <dbReference type="PROSITE" id="PS50928"/>
    </source>
</evidence>
<keyword evidence="6 7" id="KW-0472">Membrane</keyword>
<evidence type="ECO:0000313" key="10">
    <source>
        <dbReference type="Proteomes" id="UP000078292"/>
    </source>
</evidence>
<evidence type="ECO:0000256" key="2">
    <source>
        <dbReference type="ARBA" id="ARBA00022448"/>
    </source>
</evidence>
<evidence type="ECO:0000256" key="7">
    <source>
        <dbReference type="RuleBase" id="RU363032"/>
    </source>
</evidence>
<comment type="subcellular location">
    <subcellularLocation>
        <location evidence="1 7">Cell membrane</location>
        <topology evidence="1 7">Multi-pass membrane protein</topology>
    </subcellularLocation>
</comment>
<proteinExistence type="inferred from homology"/>
<evidence type="ECO:0000313" key="9">
    <source>
        <dbReference type="EMBL" id="OAV59221.1"/>
    </source>
</evidence>
<feature type="transmembrane region" description="Helical" evidence="7">
    <location>
        <begin position="177"/>
        <end position="196"/>
    </location>
</feature>
<feature type="transmembrane region" description="Helical" evidence="7">
    <location>
        <begin position="106"/>
        <end position="126"/>
    </location>
</feature>
<dbReference type="InterPro" id="IPR045621">
    <property type="entry name" value="BPD_transp_1_N"/>
</dbReference>
<dbReference type="PROSITE" id="PS50928">
    <property type="entry name" value="ABC_TM1"/>
    <property type="match status" value="1"/>
</dbReference>
<evidence type="ECO:0000256" key="1">
    <source>
        <dbReference type="ARBA" id="ARBA00004651"/>
    </source>
</evidence>
<sequence length="313" mass="33125">MHIITWLARRVGAAVLLLWLVATAIFIAIRFIPGDPAEAIMGGPGSQASAEALEAAREQYHLNEPLVVQYGLYLGQLATGDLGTSYAQHRPVAQVMAEMLPATLQLTLIALVIAWFIAFVMAAIAARSSKIGQTMGTIIEVIAAAVPHFWLGAMLIIIFSTWLGWLPAVDTGTMQGIILPAVTLAIPLSGFLAQLMRDSLLTAMNSPFALAARARGASEGQVFFRHGFRHAALPALNLTGWAVAASISGAVVVEEVFARPGIGRSLLGAVLSRDMPMVTGIALFSALIYMVVMLVVEAIEAFINPAAARGGDQ</sequence>
<accession>A0A1B7LVZ5</accession>
<dbReference type="RefSeq" id="WP_043058815.1">
    <property type="nucleotide sequence ID" value="NZ_LXEY01000022.1"/>
</dbReference>
<feature type="transmembrane region" description="Helical" evidence="7">
    <location>
        <begin position="235"/>
        <end position="257"/>
    </location>
</feature>
<name>A0A1B7LVZ5_9MICC</name>
<dbReference type="InterPro" id="IPR035906">
    <property type="entry name" value="MetI-like_sf"/>
</dbReference>
<dbReference type="GO" id="GO:0005886">
    <property type="term" value="C:plasma membrane"/>
    <property type="evidence" value="ECO:0007669"/>
    <property type="project" value="UniProtKB-SubCell"/>
</dbReference>
<dbReference type="Pfam" id="PF00528">
    <property type="entry name" value="BPD_transp_1"/>
    <property type="match status" value="1"/>
</dbReference>
<comment type="caution">
    <text evidence="9">The sequence shown here is derived from an EMBL/GenBank/DDBJ whole genome shotgun (WGS) entry which is preliminary data.</text>
</comment>
<dbReference type="AlphaFoldDB" id="A0A1B7LVZ5"/>
<dbReference type="GO" id="GO:0071916">
    <property type="term" value="F:dipeptide transmembrane transporter activity"/>
    <property type="evidence" value="ECO:0007669"/>
    <property type="project" value="TreeGrafter"/>
</dbReference>
<feature type="domain" description="ABC transmembrane type-1" evidence="8">
    <location>
        <begin position="100"/>
        <end position="300"/>
    </location>
</feature>
<comment type="similarity">
    <text evidence="7">Belongs to the binding-protein-dependent transport system permease family.</text>
</comment>
<keyword evidence="2 7" id="KW-0813">Transport</keyword>
<dbReference type="STRING" id="1837282.A6F49_15185"/>
<evidence type="ECO:0000256" key="4">
    <source>
        <dbReference type="ARBA" id="ARBA00022692"/>
    </source>
</evidence>
<dbReference type="InterPro" id="IPR000515">
    <property type="entry name" value="MetI-like"/>
</dbReference>
<dbReference type="CDD" id="cd06261">
    <property type="entry name" value="TM_PBP2"/>
    <property type="match status" value="1"/>
</dbReference>
<evidence type="ECO:0000256" key="6">
    <source>
        <dbReference type="ARBA" id="ARBA00023136"/>
    </source>
</evidence>